<organism evidence="2 3">
    <name type="scientific">Nannocystis exedens</name>
    <dbReference type="NCBI Taxonomy" id="54"/>
    <lineage>
        <taxon>Bacteria</taxon>
        <taxon>Pseudomonadati</taxon>
        <taxon>Myxococcota</taxon>
        <taxon>Polyangia</taxon>
        <taxon>Nannocystales</taxon>
        <taxon>Nannocystaceae</taxon>
        <taxon>Nannocystis</taxon>
    </lineage>
</organism>
<feature type="transmembrane region" description="Helical" evidence="1">
    <location>
        <begin position="70"/>
        <end position="89"/>
    </location>
</feature>
<evidence type="ECO:0000256" key="1">
    <source>
        <dbReference type="SAM" id="Phobius"/>
    </source>
</evidence>
<feature type="transmembrane region" description="Helical" evidence="1">
    <location>
        <begin position="42"/>
        <end position="64"/>
    </location>
</feature>
<dbReference type="AlphaFoldDB" id="A0A1I2H8V4"/>
<accession>A0A1I2H8V4</accession>
<dbReference type="Proteomes" id="UP000199400">
    <property type="component" value="Unassembled WGS sequence"/>
</dbReference>
<reference evidence="3" key="1">
    <citation type="submission" date="2016-10" db="EMBL/GenBank/DDBJ databases">
        <authorList>
            <person name="Varghese N."/>
            <person name="Submissions S."/>
        </authorList>
    </citation>
    <scope>NUCLEOTIDE SEQUENCE [LARGE SCALE GENOMIC DNA]</scope>
    <source>
        <strain evidence="3">ATCC 25963</strain>
    </source>
</reference>
<keyword evidence="1" id="KW-1133">Transmembrane helix</keyword>
<protein>
    <submittedName>
        <fullName evidence="2">Uncharacterized protein</fullName>
    </submittedName>
</protein>
<keyword evidence="1" id="KW-0812">Transmembrane</keyword>
<proteinExistence type="predicted"/>
<gene>
    <name evidence="2" type="ORF">SAMN02745121_07778</name>
</gene>
<keyword evidence="3" id="KW-1185">Reference proteome</keyword>
<dbReference type="STRING" id="54.SAMN02745121_07778"/>
<evidence type="ECO:0000313" key="2">
    <source>
        <dbReference type="EMBL" id="SFF25780.1"/>
    </source>
</evidence>
<evidence type="ECO:0000313" key="3">
    <source>
        <dbReference type="Proteomes" id="UP000199400"/>
    </source>
</evidence>
<name>A0A1I2H8V4_9BACT</name>
<keyword evidence="1" id="KW-0472">Membrane</keyword>
<dbReference type="EMBL" id="FOMX01000039">
    <property type="protein sequence ID" value="SFF25780.1"/>
    <property type="molecule type" value="Genomic_DNA"/>
</dbReference>
<sequence>MPVDRGDEAAITIRAQTRTARHQRLAAAIESRRLERLRRAKILTIWALVSTSAVVVTALIRGVFDPLELVFFATTLGTIAFASFSGVLARPLPLMERQALAGADAALALDHLPPRVAELARETRALRLAVEAADPADAAIDAWVWSWIRSVRELGPDERELIAHVGISTHDIEAVLLGEALDAGPTDLPALPARRAKGHGPRLAPVELAALVRRVELLAEHFEAFEVALLRYRPGTYRGS</sequence>